<evidence type="ECO:0000313" key="1">
    <source>
        <dbReference type="EMBL" id="MFF8275853.1"/>
    </source>
</evidence>
<dbReference type="Gene3D" id="3.30.420.10">
    <property type="entry name" value="Ribonuclease H-like superfamily/Ribonuclease H"/>
    <property type="match status" value="1"/>
</dbReference>
<dbReference type="EMBL" id="JBIBSM010000003">
    <property type="protein sequence ID" value="MFF8275853.1"/>
    <property type="molecule type" value="Genomic_DNA"/>
</dbReference>
<accession>A0ABW6Y7S0</accession>
<evidence type="ECO:0000313" key="2">
    <source>
        <dbReference type="Proteomes" id="UP001603013"/>
    </source>
</evidence>
<proteinExistence type="predicted"/>
<name>A0ABW6Y7S0_9ACTN</name>
<dbReference type="CDD" id="cd06127">
    <property type="entry name" value="DEDDh"/>
    <property type="match status" value="1"/>
</dbReference>
<dbReference type="SUPFAM" id="SSF53098">
    <property type="entry name" value="Ribonuclease H-like"/>
    <property type="match status" value="1"/>
</dbReference>
<dbReference type="InterPro" id="IPR036397">
    <property type="entry name" value="RNaseH_sf"/>
</dbReference>
<gene>
    <name evidence="1" type="ORF">ACF05T_07010</name>
</gene>
<dbReference type="GO" id="GO:0004527">
    <property type="term" value="F:exonuclease activity"/>
    <property type="evidence" value="ECO:0007669"/>
    <property type="project" value="UniProtKB-KW"/>
</dbReference>
<keyword evidence="1" id="KW-0378">Hydrolase</keyword>
<reference evidence="1 2" key="1">
    <citation type="submission" date="2024-10" db="EMBL/GenBank/DDBJ databases">
        <title>The Natural Products Discovery Center: Release of the First 8490 Sequenced Strains for Exploring Actinobacteria Biosynthetic Diversity.</title>
        <authorList>
            <person name="Kalkreuter E."/>
            <person name="Kautsar S.A."/>
            <person name="Yang D."/>
            <person name="Bader C.D."/>
            <person name="Teijaro C.N."/>
            <person name="Fluegel L."/>
            <person name="Davis C.M."/>
            <person name="Simpson J.R."/>
            <person name="Lauterbach L."/>
            <person name="Steele A.D."/>
            <person name="Gui C."/>
            <person name="Meng S."/>
            <person name="Li G."/>
            <person name="Viehrig K."/>
            <person name="Ye F."/>
            <person name="Su P."/>
            <person name="Kiefer A.F."/>
            <person name="Nichols A."/>
            <person name="Cepeda A.J."/>
            <person name="Yan W."/>
            <person name="Fan B."/>
            <person name="Jiang Y."/>
            <person name="Adhikari A."/>
            <person name="Zheng C.-J."/>
            <person name="Schuster L."/>
            <person name="Cowan T.M."/>
            <person name="Smanski M.J."/>
            <person name="Chevrette M.G."/>
            <person name="De Carvalho L.P.S."/>
            <person name="Shen B."/>
        </authorList>
    </citation>
    <scope>NUCLEOTIDE SEQUENCE [LARGE SCALE GENOMIC DNA]</scope>
    <source>
        <strain evidence="1 2">NPDC015755</strain>
    </source>
</reference>
<dbReference type="RefSeq" id="WP_391933454.1">
    <property type="nucleotide sequence ID" value="NZ_JBIBSM010000003.1"/>
</dbReference>
<comment type="caution">
    <text evidence="1">The sequence shown here is derived from an EMBL/GenBank/DDBJ whole genome shotgun (WGS) entry which is preliminary data.</text>
</comment>
<organism evidence="1 2">
    <name type="scientific">Streptomyces lateritius</name>
    <dbReference type="NCBI Taxonomy" id="67313"/>
    <lineage>
        <taxon>Bacteria</taxon>
        <taxon>Bacillati</taxon>
        <taxon>Actinomycetota</taxon>
        <taxon>Actinomycetes</taxon>
        <taxon>Kitasatosporales</taxon>
        <taxon>Streptomycetaceae</taxon>
        <taxon>Streptomyces</taxon>
    </lineage>
</organism>
<keyword evidence="1" id="KW-0540">Nuclease</keyword>
<keyword evidence="2" id="KW-1185">Reference proteome</keyword>
<dbReference type="Proteomes" id="UP001603013">
    <property type="component" value="Unassembled WGS sequence"/>
</dbReference>
<dbReference type="InterPro" id="IPR012337">
    <property type="entry name" value="RNaseH-like_sf"/>
</dbReference>
<keyword evidence="1" id="KW-0269">Exonuclease</keyword>
<protein>
    <submittedName>
        <fullName evidence="1">3'-5' exonuclease</fullName>
    </submittedName>
</protein>
<sequence>MSAGAPRLSNDYDGPCAVCGAVVPSGTGVLRHGPTGGWEVFHPEHAREPQPPRRRDLPGWHRRRLMALDIATTGNRAAVDRVLTAAVRGSDGTSRDWMLDPGSNLLSVASGKGHGVTIERARAEGVPAPEALEELAGVLTDHLAAKELLVVWFAPHVLTLLHAEFLRHGVTPPADRLPAGLAPVCDPLVLDRHADRYRPGRRSLEAVTAWYGVPHERPGDAASDAAATLLLAQVVGASYPALARLSRPVLHAEQVLWHADQSRHHRDPLDWPFTAVQPLPWQDPPPA</sequence>